<dbReference type="GO" id="GO:0016020">
    <property type="term" value="C:membrane"/>
    <property type="evidence" value="ECO:0007669"/>
    <property type="project" value="UniProtKB-SubCell"/>
</dbReference>
<comment type="caution">
    <text evidence="1">Lacks conserved residue(s) required for the propagation of feature annotation.</text>
</comment>
<comment type="similarity">
    <text evidence="1">Belongs to the pecanex family.</text>
</comment>
<organism evidence="2 3">
    <name type="scientific">Pelobates cultripes</name>
    <name type="common">Western spadefoot toad</name>
    <dbReference type="NCBI Taxonomy" id="61616"/>
    <lineage>
        <taxon>Eukaryota</taxon>
        <taxon>Metazoa</taxon>
        <taxon>Chordata</taxon>
        <taxon>Craniata</taxon>
        <taxon>Vertebrata</taxon>
        <taxon>Euteleostomi</taxon>
        <taxon>Amphibia</taxon>
        <taxon>Batrachia</taxon>
        <taxon>Anura</taxon>
        <taxon>Pelobatoidea</taxon>
        <taxon>Pelobatidae</taxon>
        <taxon>Pelobates</taxon>
    </lineage>
</organism>
<dbReference type="InterPro" id="IPR039797">
    <property type="entry name" value="Pecanex"/>
</dbReference>
<sequence length="364" mass="41547">MVTGFLRRTSDHVTFRAASNHFRVLTGRHPSPHCSIGDGQEPPVQQECSKKNFLNLFIKLLPPTMLVLILNCSSIAVLFAAIKLTNYWLHLMFDKGMIIHHKGDKMKSNTKDDQEISNVNISINHTSVCVNTEDANKMPNKQDLSVSNYSSSKWKEINGISSSDSLVLQMMNSFEDPKVNYSENYTEEVVSKKNICETPPYKLEQNKDYESNNSNSYHEKLSPQNMELNIESVVCLESEGQFIMDSCSLQQPESLNTASSQSDTPKILNQGKQCSSHAEASSFSKKLFYKCIFPEKWMEIWHDRLTLLSLLDRTEDFEENILIVFLAIMVSFLGFWVLNHGLFKDIWILQFCVVIASCQFSLLK</sequence>
<name>A0AAD1RES1_PELCU</name>
<comment type="subcellular location">
    <subcellularLocation>
        <location evidence="1">Membrane</location>
        <topology evidence="1">Multi-pass membrane protein</topology>
    </subcellularLocation>
</comment>
<feature type="transmembrane region" description="Helical" evidence="1">
    <location>
        <begin position="346"/>
        <end position="363"/>
    </location>
</feature>
<gene>
    <name evidence="2" type="ORF">PECUL_23A025859</name>
</gene>
<evidence type="ECO:0000313" key="3">
    <source>
        <dbReference type="Proteomes" id="UP001295444"/>
    </source>
</evidence>
<keyword evidence="1" id="KW-0472">Membrane</keyword>
<dbReference type="PANTHER" id="PTHR12372">
    <property type="entry name" value="PECANEX"/>
    <property type="match status" value="1"/>
</dbReference>
<reference evidence="2" key="1">
    <citation type="submission" date="2022-03" db="EMBL/GenBank/DDBJ databases">
        <authorList>
            <person name="Alioto T."/>
            <person name="Alioto T."/>
            <person name="Gomez Garrido J."/>
        </authorList>
    </citation>
    <scope>NUCLEOTIDE SEQUENCE</scope>
</reference>
<keyword evidence="1" id="KW-1133">Transmembrane helix</keyword>
<evidence type="ECO:0000256" key="1">
    <source>
        <dbReference type="RuleBase" id="RU367089"/>
    </source>
</evidence>
<feature type="transmembrane region" description="Helical" evidence="1">
    <location>
        <begin position="60"/>
        <end position="82"/>
    </location>
</feature>
<keyword evidence="3" id="KW-1185">Reference proteome</keyword>
<dbReference type="PANTHER" id="PTHR12372:SF5">
    <property type="entry name" value="PECANEX-LIKE PROTEIN 2"/>
    <property type="match status" value="1"/>
</dbReference>
<accession>A0AAD1RES1</accession>
<evidence type="ECO:0000313" key="2">
    <source>
        <dbReference type="EMBL" id="CAH2251359.1"/>
    </source>
</evidence>
<protein>
    <recommendedName>
        <fullName evidence="1">Pecanex-like protein</fullName>
    </recommendedName>
</protein>
<feature type="non-terminal residue" evidence="2">
    <location>
        <position position="364"/>
    </location>
</feature>
<dbReference type="AlphaFoldDB" id="A0AAD1RES1"/>
<dbReference type="Proteomes" id="UP001295444">
    <property type="component" value="Chromosome 02"/>
</dbReference>
<proteinExistence type="inferred from homology"/>
<keyword evidence="1" id="KW-0812">Transmembrane</keyword>
<dbReference type="EMBL" id="OW240913">
    <property type="protein sequence ID" value="CAH2251359.1"/>
    <property type="molecule type" value="Genomic_DNA"/>
</dbReference>
<feature type="transmembrane region" description="Helical" evidence="1">
    <location>
        <begin position="321"/>
        <end position="340"/>
    </location>
</feature>